<dbReference type="RefSeq" id="XP_037224819.1">
    <property type="nucleotide sequence ID" value="XM_037359724.1"/>
</dbReference>
<name>A0A8H6T887_9AGAR</name>
<proteinExistence type="predicted"/>
<sequence length="413" mass="47517">MRDSDVSDVRVHSHLLVVNSESSTPQHSTSASMWLINRLLYFLSGRPALTLPNEIYGLFASHLPPATLLVLCRVSRGVYLEARRHLYSSLELKPIVDRKDRQPAPQRGLSQLHLWIQALASNPNLSVYIQTVILHLPHDLGPKDAIQLASTLCLCINLKQLEFCRQDKPWVGGSVDTKVACIFWQTLQGSKFRLTRFRDTLFDTRTAHSDAFQAFMGHQRDLEYLTVRQDIKGLSFPKLRRLETTPNNLYLADRSLCLEEMKLHVGNNIKRPSEWHVLREIAARRRDFPTFAQLEVVDHHDHFLFAAALVRPLACMIPNNANHWNDLVSALGQASHLEAFTLTFHPHVYARLSAWSEALHRVMWGSKTRTLRYVEVNPGGYTSRRSLYRRKDWPAVPQTSDDMLQWTIYIMEV</sequence>
<evidence type="ECO:0008006" key="3">
    <source>
        <dbReference type="Google" id="ProtNLM"/>
    </source>
</evidence>
<gene>
    <name evidence="1" type="ORF">MIND_00285900</name>
</gene>
<reference evidence="1" key="1">
    <citation type="submission" date="2020-05" db="EMBL/GenBank/DDBJ databases">
        <title>Mycena genomes resolve the evolution of fungal bioluminescence.</title>
        <authorList>
            <person name="Tsai I.J."/>
        </authorList>
    </citation>
    <scope>NUCLEOTIDE SEQUENCE</scope>
    <source>
        <strain evidence="1">171206Taipei</strain>
    </source>
</reference>
<dbReference type="EMBL" id="JACAZF010000002">
    <property type="protein sequence ID" value="KAF7312711.1"/>
    <property type="molecule type" value="Genomic_DNA"/>
</dbReference>
<accession>A0A8H6T887</accession>
<comment type="caution">
    <text evidence="1">The sequence shown here is derived from an EMBL/GenBank/DDBJ whole genome shotgun (WGS) entry which is preliminary data.</text>
</comment>
<dbReference type="GeneID" id="59342240"/>
<keyword evidence="2" id="KW-1185">Reference proteome</keyword>
<dbReference type="AlphaFoldDB" id="A0A8H6T887"/>
<protein>
    <recommendedName>
        <fullName evidence="3">F-box domain-containing protein</fullName>
    </recommendedName>
</protein>
<evidence type="ECO:0000313" key="2">
    <source>
        <dbReference type="Proteomes" id="UP000636479"/>
    </source>
</evidence>
<organism evidence="1 2">
    <name type="scientific">Mycena indigotica</name>
    <dbReference type="NCBI Taxonomy" id="2126181"/>
    <lineage>
        <taxon>Eukaryota</taxon>
        <taxon>Fungi</taxon>
        <taxon>Dikarya</taxon>
        <taxon>Basidiomycota</taxon>
        <taxon>Agaricomycotina</taxon>
        <taxon>Agaricomycetes</taxon>
        <taxon>Agaricomycetidae</taxon>
        <taxon>Agaricales</taxon>
        <taxon>Marasmiineae</taxon>
        <taxon>Mycenaceae</taxon>
        <taxon>Mycena</taxon>
    </lineage>
</organism>
<evidence type="ECO:0000313" key="1">
    <source>
        <dbReference type="EMBL" id="KAF7312711.1"/>
    </source>
</evidence>
<dbReference type="Proteomes" id="UP000636479">
    <property type="component" value="Unassembled WGS sequence"/>
</dbReference>